<organism evidence="5 6">
    <name type="scientific">Maridesulfovibrio salexigens (strain ATCC 14822 / DSM 2638 / NCIMB 8403 / VKM B-1763)</name>
    <name type="common">Desulfovibrio salexigens</name>
    <dbReference type="NCBI Taxonomy" id="526222"/>
    <lineage>
        <taxon>Bacteria</taxon>
        <taxon>Pseudomonadati</taxon>
        <taxon>Thermodesulfobacteriota</taxon>
        <taxon>Desulfovibrionia</taxon>
        <taxon>Desulfovibrionales</taxon>
        <taxon>Desulfovibrionaceae</taxon>
        <taxon>Maridesulfovibrio</taxon>
    </lineage>
</organism>
<evidence type="ECO:0000256" key="2">
    <source>
        <dbReference type="ARBA" id="ARBA00023012"/>
    </source>
</evidence>
<dbReference type="PANTHER" id="PTHR44591">
    <property type="entry name" value="STRESS RESPONSE REGULATOR PROTEIN 1"/>
    <property type="match status" value="1"/>
</dbReference>
<evidence type="ECO:0000313" key="6">
    <source>
        <dbReference type="Proteomes" id="UP000002601"/>
    </source>
</evidence>
<feature type="domain" description="Response regulatory" evidence="4">
    <location>
        <begin position="5"/>
        <end position="119"/>
    </location>
</feature>
<dbReference type="InterPro" id="IPR001789">
    <property type="entry name" value="Sig_transdc_resp-reg_receiver"/>
</dbReference>
<keyword evidence="6" id="KW-1185">Reference proteome</keyword>
<dbReference type="Proteomes" id="UP000002601">
    <property type="component" value="Chromosome"/>
</dbReference>
<dbReference type="AlphaFoldDB" id="C6BW48"/>
<feature type="modified residue" description="4-aspartylphosphate" evidence="3">
    <location>
        <position position="54"/>
    </location>
</feature>
<sequence>MKRIKVLLVDDEVDFSRVLACRLERRGVDVSTASCANEAMETLRLKVMDVVLLDVKMPGRDGIRLLGEIKRLYPQIGVLMLTAHISPDLVISCQAMGASEYLLKPINADELIVKIKGVAANSN</sequence>
<dbReference type="SMART" id="SM00448">
    <property type="entry name" value="REC"/>
    <property type="match status" value="1"/>
</dbReference>
<keyword evidence="2" id="KW-0902">Two-component regulatory system</keyword>
<accession>C6BW48</accession>
<dbReference type="PROSITE" id="PS50110">
    <property type="entry name" value="RESPONSE_REGULATORY"/>
    <property type="match status" value="1"/>
</dbReference>
<dbReference type="PANTHER" id="PTHR44591:SF14">
    <property type="entry name" value="PROTEIN PILG"/>
    <property type="match status" value="1"/>
</dbReference>
<name>C6BW48_MARSD</name>
<dbReference type="OrthoDB" id="9800029at2"/>
<dbReference type="Pfam" id="PF00072">
    <property type="entry name" value="Response_reg"/>
    <property type="match status" value="1"/>
</dbReference>
<evidence type="ECO:0000259" key="4">
    <source>
        <dbReference type="PROSITE" id="PS50110"/>
    </source>
</evidence>
<dbReference type="GO" id="GO:0000160">
    <property type="term" value="P:phosphorelay signal transduction system"/>
    <property type="evidence" value="ECO:0007669"/>
    <property type="project" value="UniProtKB-KW"/>
</dbReference>
<protein>
    <submittedName>
        <fullName evidence="5">Response regulator receiver protein</fullName>
    </submittedName>
</protein>
<dbReference type="SUPFAM" id="SSF52172">
    <property type="entry name" value="CheY-like"/>
    <property type="match status" value="1"/>
</dbReference>
<dbReference type="HOGENOM" id="CLU_000445_69_8_7"/>
<evidence type="ECO:0000256" key="1">
    <source>
        <dbReference type="ARBA" id="ARBA00022553"/>
    </source>
</evidence>
<evidence type="ECO:0000313" key="5">
    <source>
        <dbReference type="EMBL" id="ACS80251.1"/>
    </source>
</evidence>
<reference evidence="5 6" key="1">
    <citation type="submission" date="2009-06" db="EMBL/GenBank/DDBJ databases">
        <title>Complete sequence of Desulfovibrio salexigens DSM 2638.</title>
        <authorList>
            <consortium name="US DOE Joint Genome Institute"/>
            <person name="Lucas S."/>
            <person name="Copeland A."/>
            <person name="Lapidus A."/>
            <person name="Glavina del Rio T."/>
            <person name="Tice H."/>
            <person name="Bruce D."/>
            <person name="Goodwin L."/>
            <person name="Pitluck S."/>
            <person name="Munk A.C."/>
            <person name="Brettin T."/>
            <person name="Detter J.C."/>
            <person name="Han C."/>
            <person name="Tapia R."/>
            <person name="Larimer F."/>
            <person name="Land M."/>
            <person name="Hauser L."/>
            <person name="Kyrpides N."/>
            <person name="Anderson I."/>
            <person name="Wall J.D."/>
            <person name="Arkin A.P."/>
            <person name="Dehal P."/>
            <person name="Chivian D."/>
            <person name="Giles B."/>
            <person name="Hazen T.C."/>
        </authorList>
    </citation>
    <scope>NUCLEOTIDE SEQUENCE [LARGE SCALE GENOMIC DNA]</scope>
    <source>
        <strain evidence="6">ATCC 14822 / DSM 2638 / NCIMB 8403 / VKM B-1763</strain>
    </source>
</reference>
<dbReference type="eggNOG" id="COG0745">
    <property type="taxonomic scope" value="Bacteria"/>
</dbReference>
<dbReference type="EMBL" id="CP001649">
    <property type="protein sequence ID" value="ACS80251.1"/>
    <property type="molecule type" value="Genomic_DNA"/>
</dbReference>
<proteinExistence type="predicted"/>
<dbReference type="InterPro" id="IPR011006">
    <property type="entry name" value="CheY-like_superfamily"/>
</dbReference>
<dbReference type="RefSeq" id="WP_015852067.1">
    <property type="nucleotide sequence ID" value="NC_012881.1"/>
</dbReference>
<dbReference type="STRING" id="526222.Desal_2193"/>
<dbReference type="KEGG" id="dsa:Desal_2193"/>
<keyword evidence="1 3" id="KW-0597">Phosphoprotein</keyword>
<dbReference type="Gene3D" id="3.40.50.2300">
    <property type="match status" value="1"/>
</dbReference>
<gene>
    <name evidence="5" type="ordered locus">Desal_2193</name>
</gene>
<dbReference type="InterPro" id="IPR050595">
    <property type="entry name" value="Bact_response_regulator"/>
</dbReference>
<dbReference type="CDD" id="cd00156">
    <property type="entry name" value="REC"/>
    <property type="match status" value="1"/>
</dbReference>
<evidence type="ECO:0000256" key="3">
    <source>
        <dbReference type="PROSITE-ProRule" id="PRU00169"/>
    </source>
</evidence>